<keyword evidence="6" id="KW-1133">Transmembrane helix</keyword>
<dbReference type="Proteomes" id="UP000299102">
    <property type="component" value="Unassembled WGS sequence"/>
</dbReference>
<evidence type="ECO:0000256" key="2">
    <source>
        <dbReference type="ARBA" id="ARBA00022676"/>
    </source>
</evidence>
<keyword evidence="5" id="KW-0735">Signal-anchor</keyword>
<dbReference type="EMBL" id="BGZK01000085">
    <property type="protein sequence ID" value="GBP17193.1"/>
    <property type="molecule type" value="Genomic_DNA"/>
</dbReference>
<dbReference type="STRING" id="151549.A0A4C1TT46"/>
<evidence type="ECO:0000313" key="10">
    <source>
        <dbReference type="Proteomes" id="UP000299102"/>
    </source>
</evidence>
<dbReference type="AlphaFoldDB" id="A0A4C1TT46"/>
<sequence>MVPVAVTVPFSTFSRSQFEFRFRRESQFRFPQILHSSVSPKAEGNQYNSFTDSRHVAFVIVSQPEAYHASVAARLQQDIVDQVQLTEKRSPTVFMSHVDFSVPGAWTIAPLLAPLLKRVGDAVRWALFVEAHTAVRCSQLFSALDAADKNPHAAWIGYPLRDDEPTIIHHFALFEELDEHGGFVYPYFASGVAMRTELMSKIVNEIESGKKLLEGDFSIDPAFELARLVHAIKEPMLTPDLSFCVISADECATYPRHYDTCGSAIPEESIFFAVKTWSGFHSTRVKVVKKTWGKLVTNLLFFSDVAGEGTVADDNVTAIEYMDDDENEIVTDEIMKSLKCIRVGKVAGKGKHAQEWRRSSGKPVVPTL</sequence>
<keyword evidence="10" id="KW-1185">Reference proteome</keyword>
<evidence type="ECO:0000256" key="3">
    <source>
        <dbReference type="ARBA" id="ARBA00022679"/>
    </source>
</evidence>
<dbReference type="OrthoDB" id="421979at2759"/>
<dbReference type="GO" id="GO:0016757">
    <property type="term" value="F:glycosyltransferase activity"/>
    <property type="evidence" value="ECO:0007669"/>
    <property type="project" value="UniProtKB-KW"/>
</dbReference>
<evidence type="ECO:0000256" key="5">
    <source>
        <dbReference type="ARBA" id="ARBA00022968"/>
    </source>
</evidence>
<keyword evidence="4" id="KW-0812">Transmembrane</keyword>
<keyword evidence="2" id="KW-0328">Glycosyltransferase</keyword>
<protein>
    <submittedName>
        <fullName evidence="9">Beta-1,3-glucosyltransferase</fullName>
    </submittedName>
</protein>
<keyword evidence="3 9" id="KW-0808">Transferase</keyword>
<evidence type="ECO:0000259" key="8">
    <source>
        <dbReference type="Pfam" id="PF02434"/>
    </source>
</evidence>
<evidence type="ECO:0000256" key="4">
    <source>
        <dbReference type="ARBA" id="ARBA00022692"/>
    </source>
</evidence>
<proteinExistence type="predicted"/>
<evidence type="ECO:0000256" key="1">
    <source>
        <dbReference type="ARBA" id="ARBA00004606"/>
    </source>
</evidence>
<evidence type="ECO:0000313" key="9">
    <source>
        <dbReference type="EMBL" id="GBP17193.1"/>
    </source>
</evidence>
<comment type="caution">
    <text evidence="9">The sequence shown here is derived from an EMBL/GenBank/DDBJ whole genome shotgun (WGS) entry which is preliminary data.</text>
</comment>
<dbReference type="InterPro" id="IPR003378">
    <property type="entry name" value="Fringe-like_glycosylTrfase"/>
</dbReference>
<dbReference type="Pfam" id="PF02434">
    <property type="entry name" value="Fringe"/>
    <property type="match status" value="1"/>
</dbReference>
<evidence type="ECO:0000256" key="7">
    <source>
        <dbReference type="ARBA" id="ARBA00023136"/>
    </source>
</evidence>
<evidence type="ECO:0000256" key="6">
    <source>
        <dbReference type="ARBA" id="ARBA00022989"/>
    </source>
</evidence>
<dbReference type="GO" id="GO:0016020">
    <property type="term" value="C:membrane"/>
    <property type="evidence" value="ECO:0007669"/>
    <property type="project" value="UniProtKB-SubCell"/>
</dbReference>
<dbReference type="Gene3D" id="3.90.550.50">
    <property type="match status" value="1"/>
</dbReference>
<organism evidence="9 10">
    <name type="scientific">Eumeta variegata</name>
    <name type="common">Bagworm moth</name>
    <name type="synonym">Eumeta japonica</name>
    <dbReference type="NCBI Taxonomy" id="151549"/>
    <lineage>
        <taxon>Eukaryota</taxon>
        <taxon>Metazoa</taxon>
        <taxon>Ecdysozoa</taxon>
        <taxon>Arthropoda</taxon>
        <taxon>Hexapoda</taxon>
        <taxon>Insecta</taxon>
        <taxon>Pterygota</taxon>
        <taxon>Neoptera</taxon>
        <taxon>Endopterygota</taxon>
        <taxon>Lepidoptera</taxon>
        <taxon>Glossata</taxon>
        <taxon>Ditrysia</taxon>
        <taxon>Tineoidea</taxon>
        <taxon>Psychidae</taxon>
        <taxon>Oiketicinae</taxon>
        <taxon>Eumeta</taxon>
    </lineage>
</organism>
<accession>A0A4C1TT46</accession>
<comment type="subcellular location">
    <subcellularLocation>
        <location evidence="1">Membrane</location>
        <topology evidence="1">Single-pass type II membrane protein</topology>
    </subcellularLocation>
</comment>
<reference evidence="9 10" key="1">
    <citation type="journal article" date="2019" name="Commun. Biol.">
        <title>The bagworm genome reveals a unique fibroin gene that provides high tensile strength.</title>
        <authorList>
            <person name="Kono N."/>
            <person name="Nakamura H."/>
            <person name="Ohtoshi R."/>
            <person name="Tomita M."/>
            <person name="Numata K."/>
            <person name="Arakawa K."/>
        </authorList>
    </citation>
    <scope>NUCLEOTIDE SEQUENCE [LARGE SCALE GENOMIC DNA]</scope>
</reference>
<gene>
    <name evidence="9" type="primary">B3glct</name>
    <name evidence="9" type="ORF">EVAR_17312_1</name>
</gene>
<name>A0A4C1TT46_EUMVA</name>
<keyword evidence="7" id="KW-0472">Membrane</keyword>
<feature type="domain" description="Fringe-like glycosyltransferase" evidence="8">
    <location>
        <begin position="267"/>
        <end position="309"/>
    </location>
</feature>